<keyword evidence="2" id="KW-1185">Reference proteome</keyword>
<comment type="caution">
    <text evidence="1">The sequence shown here is derived from an EMBL/GenBank/DDBJ whole genome shotgun (WGS) entry which is preliminary data.</text>
</comment>
<accession>A0ABR4ATY4</accession>
<organism evidence="1 2">
    <name type="scientific">Stereocaulon virgatum</name>
    <dbReference type="NCBI Taxonomy" id="373712"/>
    <lineage>
        <taxon>Eukaryota</taxon>
        <taxon>Fungi</taxon>
        <taxon>Dikarya</taxon>
        <taxon>Ascomycota</taxon>
        <taxon>Pezizomycotina</taxon>
        <taxon>Lecanoromycetes</taxon>
        <taxon>OSLEUM clade</taxon>
        <taxon>Lecanoromycetidae</taxon>
        <taxon>Lecanorales</taxon>
        <taxon>Lecanorineae</taxon>
        <taxon>Stereocaulaceae</taxon>
        <taxon>Stereocaulon</taxon>
    </lineage>
</organism>
<proteinExistence type="predicted"/>
<dbReference type="Proteomes" id="UP001590950">
    <property type="component" value="Unassembled WGS sequence"/>
</dbReference>
<protein>
    <submittedName>
        <fullName evidence="1">Uncharacterized protein</fullName>
    </submittedName>
</protein>
<gene>
    <name evidence="1" type="ORF">N7G274_000931</name>
</gene>
<sequence length="229" mass="26086">MSHHPSTISHFLDLASPFSNSLFQTSILLQTINETNNTTTHIEPLPHLDYNLLYTLIHLARPHLSKRDLKRFDYLADARKFYYQCHHKFQAAFRTLLDLSSQSEQLDARHASLTQNLKLIQSQPPADRQINAATTLTSTLHHLSLLRLTNERQTRTALADLETRRERLERACMWFSSLKWKYLHTDIGALVEIGKQIYAAGNGKRAEPLNVVPLDNGMDGSMMAEGVPA</sequence>
<name>A0ABR4ATY4_9LECA</name>
<evidence type="ECO:0000313" key="2">
    <source>
        <dbReference type="Proteomes" id="UP001590950"/>
    </source>
</evidence>
<evidence type="ECO:0000313" key="1">
    <source>
        <dbReference type="EMBL" id="KAL2046913.1"/>
    </source>
</evidence>
<dbReference type="EMBL" id="JBEFKJ010000003">
    <property type="protein sequence ID" value="KAL2046913.1"/>
    <property type="molecule type" value="Genomic_DNA"/>
</dbReference>
<reference evidence="1 2" key="1">
    <citation type="submission" date="2024-09" db="EMBL/GenBank/DDBJ databases">
        <title>Rethinking Asexuality: The Enigmatic Case of Functional Sexual Genes in Lepraria (Stereocaulaceae).</title>
        <authorList>
            <person name="Doellman M."/>
            <person name="Sun Y."/>
            <person name="Barcenas-Pena A."/>
            <person name="Lumbsch H.T."/>
            <person name="Grewe F."/>
        </authorList>
    </citation>
    <scope>NUCLEOTIDE SEQUENCE [LARGE SCALE GENOMIC DNA]</scope>
    <source>
        <strain evidence="1 2">Mercado 3170</strain>
    </source>
</reference>